<dbReference type="PANTHER" id="PTHR10887:SF495">
    <property type="entry name" value="HELICASE SENATAXIN ISOFORM X1-RELATED"/>
    <property type="match status" value="1"/>
</dbReference>
<reference evidence="3 4" key="1">
    <citation type="journal article" date="2012" name="Genome Biol.">
        <title>Genome and low-iron response of an oceanic diatom adapted to chronic iron limitation.</title>
        <authorList>
            <person name="Lommer M."/>
            <person name="Specht M."/>
            <person name="Roy A.S."/>
            <person name="Kraemer L."/>
            <person name="Andreson R."/>
            <person name="Gutowska M.A."/>
            <person name="Wolf J."/>
            <person name="Bergner S.V."/>
            <person name="Schilhabel M.B."/>
            <person name="Klostermeier U.C."/>
            <person name="Beiko R.G."/>
            <person name="Rosenstiel P."/>
            <person name="Hippler M."/>
            <person name="Laroche J."/>
        </authorList>
    </citation>
    <scope>NUCLEOTIDE SEQUENCE [LARGE SCALE GENOMIC DNA]</scope>
    <source>
        <strain evidence="3 4">CCMP1005</strain>
    </source>
</reference>
<dbReference type="GO" id="GO:0004386">
    <property type="term" value="F:helicase activity"/>
    <property type="evidence" value="ECO:0007669"/>
    <property type="project" value="InterPro"/>
</dbReference>
<organism evidence="3 4">
    <name type="scientific">Thalassiosira oceanica</name>
    <name type="common">Marine diatom</name>
    <dbReference type="NCBI Taxonomy" id="159749"/>
    <lineage>
        <taxon>Eukaryota</taxon>
        <taxon>Sar</taxon>
        <taxon>Stramenopiles</taxon>
        <taxon>Ochrophyta</taxon>
        <taxon>Bacillariophyta</taxon>
        <taxon>Coscinodiscophyceae</taxon>
        <taxon>Thalassiosirophycidae</taxon>
        <taxon>Thalassiosirales</taxon>
        <taxon>Thalassiosiraceae</taxon>
        <taxon>Thalassiosira</taxon>
    </lineage>
</organism>
<feature type="domain" description="DNA2/NAM7 helicase helicase" evidence="1">
    <location>
        <begin position="377"/>
        <end position="458"/>
    </location>
</feature>
<dbReference type="OrthoDB" id="6513042at2759"/>
<dbReference type="Pfam" id="PF13087">
    <property type="entry name" value="AAA_12"/>
    <property type="match status" value="1"/>
</dbReference>
<dbReference type="PANTHER" id="PTHR10887">
    <property type="entry name" value="DNA2/NAM7 HELICASE FAMILY"/>
    <property type="match status" value="1"/>
</dbReference>
<dbReference type="InterPro" id="IPR027417">
    <property type="entry name" value="P-loop_NTPase"/>
</dbReference>
<proteinExistence type="predicted"/>
<evidence type="ECO:0000313" key="4">
    <source>
        <dbReference type="Proteomes" id="UP000266841"/>
    </source>
</evidence>
<feature type="domain" description="DNA2/NAM7 helicase helicase" evidence="1">
    <location>
        <begin position="262"/>
        <end position="340"/>
    </location>
</feature>
<evidence type="ECO:0000259" key="1">
    <source>
        <dbReference type="Pfam" id="PF13086"/>
    </source>
</evidence>
<dbReference type="SUPFAM" id="SSF52540">
    <property type="entry name" value="P-loop containing nucleoside triphosphate hydrolases"/>
    <property type="match status" value="1"/>
</dbReference>
<dbReference type="InterPro" id="IPR041677">
    <property type="entry name" value="DNA2/NAM7_AAA_11"/>
</dbReference>
<dbReference type="InterPro" id="IPR041679">
    <property type="entry name" value="DNA2/NAM7-like_C"/>
</dbReference>
<name>K0SHC7_THAOC</name>
<feature type="domain" description="DNA2/NAM7 helicase-like C-terminal" evidence="2">
    <location>
        <begin position="468"/>
        <end position="703"/>
    </location>
</feature>
<dbReference type="InterPro" id="IPR045055">
    <property type="entry name" value="DNA2/NAM7-like"/>
</dbReference>
<evidence type="ECO:0000259" key="2">
    <source>
        <dbReference type="Pfam" id="PF13087"/>
    </source>
</evidence>
<protein>
    <submittedName>
        <fullName evidence="3">Uncharacterized protein</fullName>
    </submittedName>
</protein>
<accession>K0SHC7</accession>
<dbReference type="eggNOG" id="KOG1801">
    <property type="taxonomic scope" value="Eukaryota"/>
</dbReference>
<dbReference type="Gene3D" id="3.40.50.300">
    <property type="entry name" value="P-loop containing nucleotide triphosphate hydrolases"/>
    <property type="match status" value="2"/>
</dbReference>
<dbReference type="EMBL" id="AGNL01026622">
    <property type="protein sequence ID" value="EJK57947.1"/>
    <property type="molecule type" value="Genomic_DNA"/>
</dbReference>
<evidence type="ECO:0000313" key="3">
    <source>
        <dbReference type="EMBL" id="EJK57947.1"/>
    </source>
</evidence>
<dbReference type="AlphaFoldDB" id="K0SHC7"/>
<dbReference type="Pfam" id="PF13086">
    <property type="entry name" value="AAA_11"/>
    <property type="match status" value="2"/>
</dbReference>
<dbReference type="CDD" id="cd18808">
    <property type="entry name" value="SF1_C_Upf1"/>
    <property type="match status" value="1"/>
</dbReference>
<dbReference type="InterPro" id="IPR047187">
    <property type="entry name" value="SF1_C_Upf1"/>
</dbReference>
<dbReference type="Proteomes" id="UP000266841">
    <property type="component" value="Unassembled WGS sequence"/>
</dbReference>
<gene>
    <name evidence="3" type="ORF">THAOC_21971</name>
</gene>
<keyword evidence="4" id="KW-1185">Reference proteome</keyword>
<comment type="caution">
    <text evidence="3">The sequence shown here is derived from an EMBL/GenBank/DDBJ whole genome shotgun (WGS) entry which is preliminary data.</text>
</comment>
<sequence>MSMSVAIEHSDCSTEKQGFPSAIEDVVLHSGGSDNDKPDRLLHAMWSELEVATLCKPFRLPPSNGVHADLGSFVLSEMYMQCESMRSRIDDMLRRVSLLPRPATAERKADRHVKFVYYSSSGGNLNLDMHSITKEPSNMRLTNSIVAFQTSRGDFMDNICLGYCTKFAKAGVQFLLGKDHESLSDLTPGTTVFCRPLVSCTMWKTHIKAMESLNDMEAELSHSQLLKQVLAGKIESTILPARLDQWIGSEPDSVGPVNLSDFNKQQQRALALEALTDEGIVCLQGPPGTGKSHTICEGLLPQCVHRNERVLVLCNSNVAIDALMLKAYNANPTLRSKMKRCGFKDKVNDEIIALGLYNEGDAMSALDRYGRRAGENSNTNDEAVQSQIRNSSMVFTTIHFATKEKAAAGAEGSYWTFDTLILDEAAQVEDSKVVAALARAPSLRKLVLVGDPKQIQPYTSDALRELNYGRSTMERVMGNSLPYVFVMLQRQFRMPPMLRSVISHLYYQNRLEDDDCVKSNGPTGDVDLLPLLFIDIKGSEMKYNSRYNSYENVAEASVVQIVYEFLYGSDFQQCLPLTNLGKEDVCILTPYNRHKDVLQARICEIDEDVLEAYTARTTYSSKTTQSPKMSPTKAQTLFAREDVTPEMAKVIENIDTVDKFQGSERPVVIISTCVDRRPQRAKDPHFINVACSRAKHLLIIVGTYDALSSCPDWRYVKQQAEEHGSVIEHRVEVKEGFETTYKINESDLLDKLKRLTLPPRKRVKS</sequence>